<gene>
    <name evidence="7" type="ORF">ZHD862_LOCUS1531</name>
</gene>
<dbReference type="Gene3D" id="1.10.150.50">
    <property type="entry name" value="Transcription Factor, Ets-1"/>
    <property type="match status" value="3"/>
</dbReference>
<feature type="region of interest" description="Disordered" evidence="5">
    <location>
        <begin position="462"/>
        <end position="485"/>
    </location>
</feature>
<dbReference type="FunFam" id="1.10.150.50:FF:000005">
    <property type="entry name" value="Liprin-beta-1 isoform 1"/>
    <property type="match status" value="1"/>
</dbReference>
<feature type="coiled-coil region" evidence="4">
    <location>
        <begin position="77"/>
        <end position="118"/>
    </location>
</feature>
<feature type="domain" description="SAM" evidence="6">
    <location>
        <begin position="502"/>
        <end position="566"/>
    </location>
</feature>
<evidence type="ECO:0000259" key="6">
    <source>
        <dbReference type="PROSITE" id="PS50105"/>
    </source>
</evidence>
<feature type="compositionally biased region" description="Polar residues" evidence="5">
    <location>
        <begin position="274"/>
        <end position="285"/>
    </location>
</feature>
<name>A0A813RKQ5_9BILA</name>
<keyword evidence="2" id="KW-0677">Repeat</keyword>
<feature type="region of interest" description="Disordered" evidence="5">
    <location>
        <begin position="274"/>
        <end position="343"/>
    </location>
</feature>
<dbReference type="GO" id="GO:0048786">
    <property type="term" value="C:presynaptic active zone"/>
    <property type="evidence" value="ECO:0007669"/>
    <property type="project" value="TreeGrafter"/>
</dbReference>
<evidence type="ECO:0000256" key="2">
    <source>
        <dbReference type="ARBA" id="ARBA00022737"/>
    </source>
</evidence>
<sequence>MVGMTMSETTKWSNIAIGRIPLKLPIPTSSMPNVNLTSFTNNLNGYYPPNTFNNQRYRTELSLNIADYSYISKRTNSDYLREKLHRLENERSSLNLQIQVLAEKLELQRDTIHEYEQLQRRTKPKYRNPTMNTTDFYHNHVHHQQPSFIHRDQSPTIIDSSQFLNEINHFKIRLDTLEKERYELEDKVRRLQEENETYKNRLANGNNDWIGSRSTSALNGRTTPLSTAENDIERLRRRIESLVKSNDEKERKIEDLQTQISKYQSIALSSISTTNGTSSLISSSANTKKVENTTNNNISNIQRPGYEADGDNSDSNSLPSVNSDKDSQPSQKPPSSSSCLLTRSSHNGHDSCINSYRNPLSKLKLDVLQRASSAEPMMTRELTSTPIRDKQQQSTIMRTLPSDERIDRAYDQSGYISDGPSQKYSIYKKSSATNLDKNKSSSAKGLKSIFGRIIRTNSGNFREDNESQVQSPFHRGGLRATTTSGKTSIKPLSALETTFSRWQTEQVVNWLYGIGLGQYASECRKHFKNGLQLLHATPQELEKKIGMRNPLHRKKLQLCLNGLCTRQTEANILDTHWVQKWLDDIGLPQYKEYFAESKVDGRLLNNLTLEDIIYLNITNELHHLSIKRAIQVLRLNGFNPTCIKRRPSPDDKNDMTEIMHWSNHRVMEWLRSIDLSEYAPNLRGSGVCGALIILELRFNASTLAEILSIPMSKTLLRRHLTMRYQELIGNDLQNRKNQYEKSPNYQSLTPHTKIKISRGLFSHRRTRSIEADDLVCPMNENGIPNGISPSLKLVLAHDSPTTVV</sequence>
<dbReference type="Proteomes" id="UP000663864">
    <property type="component" value="Unassembled WGS sequence"/>
</dbReference>
<keyword evidence="3 4" id="KW-0175">Coiled coil</keyword>
<dbReference type="InterPro" id="IPR058914">
    <property type="entry name" value="LIPB1/2_CC"/>
</dbReference>
<dbReference type="Pfam" id="PF07647">
    <property type="entry name" value="SAM_2"/>
    <property type="match status" value="1"/>
</dbReference>
<evidence type="ECO:0000256" key="1">
    <source>
        <dbReference type="ARBA" id="ARBA00007547"/>
    </source>
</evidence>
<dbReference type="CDD" id="cd09563">
    <property type="entry name" value="SAM_liprin-beta1_2_repeat1"/>
    <property type="match status" value="1"/>
</dbReference>
<dbReference type="SMART" id="SM00454">
    <property type="entry name" value="SAM"/>
    <property type="match status" value="3"/>
</dbReference>
<comment type="caution">
    <text evidence="7">The sequence shown here is derived from an EMBL/GenBank/DDBJ whole genome shotgun (WGS) entry which is preliminary data.</text>
</comment>
<dbReference type="AlphaFoldDB" id="A0A813RKQ5"/>
<dbReference type="InterPro" id="IPR037617">
    <property type="entry name" value="LIPB1/2_SAM_1"/>
</dbReference>
<protein>
    <recommendedName>
        <fullName evidence="6">SAM domain-containing protein</fullName>
    </recommendedName>
</protein>
<proteinExistence type="inferred from homology"/>
<accession>A0A813RKQ5</accession>
<feature type="compositionally biased region" description="Low complexity" evidence="5">
    <location>
        <begin position="328"/>
        <end position="343"/>
    </location>
</feature>
<dbReference type="Pfam" id="PF26022">
    <property type="entry name" value="CC_Liprin_beta"/>
    <property type="match status" value="1"/>
</dbReference>
<dbReference type="InterPro" id="IPR029515">
    <property type="entry name" value="Liprin"/>
</dbReference>
<dbReference type="GO" id="GO:0007528">
    <property type="term" value="P:neuromuscular junction development"/>
    <property type="evidence" value="ECO:0007669"/>
    <property type="project" value="TreeGrafter"/>
</dbReference>
<dbReference type="EMBL" id="CAJNOT010000027">
    <property type="protein sequence ID" value="CAF0783782.1"/>
    <property type="molecule type" value="Genomic_DNA"/>
</dbReference>
<dbReference type="SUPFAM" id="SSF47769">
    <property type="entry name" value="SAM/Pointed domain"/>
    <property type="match status" value="3"/>
</dbReference>
<feature type="coiled-coil region" evidence="4">
    <location>
        <begin position="167"/>
        <end position="266"/>
    </location>
</feature>
<dbReference type="PANTHER" id="PTHR12587">
    <property type="entry name" value="LAR INTERACTING PROTEIN LIP -RELATED PROTEIN"/>
    <property type="match status" value="1"/>
</dbReference>
<comment type="similarity">
    <text evidence="1">Belongs to the liprin family. Liprin-beta subfamily.</text>
</comment>
<dbReference type="InterPro" id="IPR013761">
    <property type="entry name" value="SAM/pointed_sf"/>
</dbReference>
<dbReference type="SUPFAM" id="SSF57997">
    <property type="entry name" value="Tropomyosin"/>
    <property type="match status" value="1"/>
</dbReference>
<evidence type="ECO:0000313" key="8">
    <source>
        <dbReference type="Proteomes" id="UP000663864"/>
    </source>
</evidence>
<evidence type="ECO:0000256" key="3">
    <source>
        <dbReference type="ARBA" id="ARBA00023054"/>
    </source>
</evidence>
<dbReference type="InterPro" id="IPR001660">
    <property type="entry name" value="SAM"/>
</dbReference>
<evidence type="ECO:0000256" key="4">
    <source>
        <dbReference type="SAM" id="Coils"/>
    </source>
</evidence>
<reference evidence="7" key="1">
    <citation type="submission" date="2021-02" db="EMBL/GenBank/DDBJ databases">
        <authorList>
            <person name="Nowell W R."/>
        </authorList>
    </citation>
    <scope>NUCLEOTIDE SEQUENCE</scope>
</reference>
<dbReference type="CDD" id="cd09566">
    <property type="entry name" value="SAM_liprin-beta1_2_repeat2"/>
    <property type="match status" value="1"/>
</dbReference>
<dbReference type="Pfam" id="PF00536">
    <property type="entry name" value="SAM_1"/>
    <property type="match status" value="2"/>
</dbReference>
<dbReference type="Gene3D" id="1.20.5.1160">
    <property type="entry name" value="Vasodilator-stimulated phosphoprotein"/>
    <property type="match status" value="1"/>
</dbReference>
<feature type="compositionally biased region" description="Polar residues" evidence="5">
    <location>
        <begin position="313"/>
        <end position="322"/>
    </location>
</feature>
<feature type="domain" description="SAM" evidence="6">
    <location>
        <begin position="661"/>
        <end position="730"/>
    </location>
</feature>
<organism evidence="7 8">
    <name type="scientific">Rotaria sordida</name>
    <dbReference type="NCBI Taxonomy" id="392033"/>
    <lineage>
        <taxon>Eukaryota</taxon>
        <taxon>Metazoa</taxon>
        <taxon>Spiralia</taxon>
        <taxon>Gnathifera</taxon>
        <taxon>Rotifera</taxon>
        <taxon>Eurotatoria</taxon>
        <taxon>Bdelloidea</taxon>
        <taxon>Philodinida</taxon>
        <taxon>Philodinidae</taxon>
        <taxon>Rotaria</taxon>
    </lineage>
</organism>
<dbReference type="PANTHER" id="PTHR12587:SF14">
    <property type="entry name" value="AT31531P"/>
    <property type="match status" value="1"/>
</dbReference>
<dbReference type="InterPro" id="IPR037618">
    <property type="entry name" value="LIPB1/2_SAM_2nd"/>
</dbReference>
<dbReference type="PROSITE" id="PS50105">
    <property type="entry name" value="SAM_DOMAIN"/>
    <property type="match status" value="3"/>
</dbReference>
<evidence type="ECO:0000313" key="7">
    <source>
        <dbReference type="EMBL" id="CAF0783782.1"/>
    </source>
</evidence>
<evidence type="ECO:0000256" key="5">
    <source>
        <dbReference type="SAM" id="MobiDB-lite"/>
    </source>
</evidence>
<feature type="domain" description="SAM" evidence="6">
    <location>
        <begin position="578"/>
        <end position="636"/>
    </location>
</feature>